<sequence>MTKLWINAYTDDAIGKLYGAEHSGRVRGLGLGVCPTIAFGKRRHFTDFIQAGSSNEKNVEDLQKQVESLGEKLIGYEKTKEQLTQAPEKLTKTTEQLTQTTGQLEQTQYHLAIMEKFMQHKFGDELSMFINNVPPS</sequence>
<dbReference type="EMBL" id="CM001220">
    <property type="protein sequence ID" value="AES87401.1"/>
    <property type="molecule type" value="Genomic_DNA"/>
</dbReference>
<name>G7JFY0_MEDTR</name>
<dbReference type="OrthoDB" id="1432821at2759"/>
<keyword evidence="1" id="KW-0175">Coiled coil</keyword>
<dbReference type="OMA" id="NENHLAT"/>
<accession>G7JFY0</accession>
<organism evidence="2 4">
    <name type="scientific">Medicago truncatula</name>
    <name type="common">Barrel medic</name>
    <name type="synonym">Medicago tribuloides</name>
    <dbReference type="NCBI Taxonomy" id="3880"/>
    <lineage>
        <taxon>Eukaryota</taxon>
        <taxon>Viridiplantae</taxon>
        <taxon>Streptophyta</taxon>
        <taxon>Embryophyta</taxon>
        <taxon>Tracheophyta</taxon>
        <taxon>Spermatophyta</taxon>
        <taxon>Magnoliopsida</taxon>
        <taxon>eudicotyledons</taxon>
        <taxon>Gunneridae</taxon>
        <taxon>Pentapetalae</taxon>
        <taxon>rosids</taxon>
        <taxon>fabids</taxon>
        <taxon>Fabales</taxon>
        <taxon>Fabaceae</taxon>
        <taxon>Papilionoideae</taxon>
        <taxon>50 kb inversion clade</taxon>
        <taxon>NPAAA clade</taxon>
        <taxon>Hologalegina</taxon>
        <taxon>IRL clade</taxon>
        <taxon>Trifolieae</taxon>
        <taxon>Medicago</taxon>
    </lineage>
</organism>
<dbReference type="HOGENOM" id="CLU_171415_0_0_1"/>
<gene>
    <name evidence="2" type="ordered locus">MTR_4g026570</name>
</gene>
<evidence type="ECO:0000313" key="2">
    <source>
        <dbReference type="EMBL" id="AES87401.1"/>
    </source>
</evidence>
<dbReference type="Proteomes" id="UP000002051">
    <property type="component" value="Chromosome 4"/>
</dbReference>
<reference evidence="2 4" key="1">
    <citation type="journal article" date="2011" name="Nature">
        <title>The Medicago genome provides insight into the evolution of rhizobial symbioses.</title>
        <authorList>
            <person name="Young N.D."/>
            <person name="Debelle F."/>
            <person name="Oldroyd G.E."/>
            <person name="Geurts R."/>
            <person name="Cannon S.B."/>
            <person name="Udvardi M.K."/>
            <person name="Benedito V.A."/>
            <person name="Mayer K.F."/>
            <person name="Gouzy J."/>
            <person name="Schoof H."/>
            <person name="Van de Peer Y."/>
            <person name="Proost S."/>
            <person name="Cook D.R."/>
            <person name="Meyers B.C."/>
            <person name="Spannagl M."/>
            <person name="Cheung F."/>
            <person name="De Mita S."/>
            <person name="Krishnakumar V."/>
            <person name="Gundlach H."/>
            <person name="Zhou S."/>
            <person name="Mudge J."/>
            <person name="Bharti A.K."/>
            <person name="Murray J.D."/>
            <person name="Naoumkina M.A."/>
            <person name="Rosen B."/>
            <person name="Silverstein K.A."/>
            <person name="Tang H."/>
            <person name="Rombauts S."/>
            <person name="Zhao P.X."/>
            <person name="Zhou P."/>
            <person name="Barbe V."/>
            <person name="Bardou P."/>
            <person name="Bechner M."/>
            <person name="Bellec A."/>
            <person name="Berger A."/>
            <person name="Berges H."/>
            <person name="Bidwell S."/>
            <person name="Bisseling T."/>
            <person name="Choisne N."/>
            <person name="Couloux A."/>
            <person name="Denny R."/>
            <person name="Deshpande S."/>
            <person name="Dai X."/>
            <person name="Doyle J.J."/>
            <person name="Dudez A.M."/>
            <person name="Farmer A.D."/>
            <person name="Fouteau S."/>
            <person name="Franken C."/>
            <person name="Gibelin C."/>
            <person name="Gish J."/>
            <person name="Goldstein S."/>
            <person name="Gonzalez A.J."/>
            <person name="Green P.J."/>
            <person name="Hallab A."/>
            <person name="Hartog M."/>
            <person name="Hua A."/>
            <person name="Humphray S.J."/>
            <person name="Jeong D.H."/>
            <person name="Jing Y."/>
            <person name="Jocker A."/>
            <person name="Kenton S.M."/>
            <person name="Kim D.J."/>
            <person name="Klee K."/>
            <person name="Lai H."/>
            <person name="Lang C."/>
            <person name="Lin S."/>
            <person name="Macmil S.L."/>
            <person name="Magdelenat G."/>
            <person name="Matthews L."/>
            <person name="McCorrison J."/>
            <person name="Monaghan E.L."/>
            <person name="Mun J.H."/>
            <person name="Najar F.Z."/>
            <person name="Nicholson C."/>
            <person name="Noirot C."/>
            <person name="O'Bleness M."/>
            <person name="Paule C.R."/>
            <person name="Poulain J."/>
            <person name="Prion F."/>
            <person name="Qin B."/>
            <person name="Qu C."/>
            <person name="Retzel E.F."/>
            <person name="Riddle C."/>
            <person name="Sallet E."/>
            <person name="Samain S."/>
            <person name="Samson N."/>
            <person name="Sanders I."/>
            <person name="Saurat O."/>
            <person name="Scarpelli C."/>
            <person name="Schiex T."/>
            <person name="Segurens B."/>
            <person name="Severin A.J."/>
            <person name="Sherrier D.J."/>
            <person name="Shi R."/>
            <person name="Sims S."/>
            <person name="Singer S.R."/>
            <person name="Sinharoy S."/>
            <person name="Sterck L."/>
            <person name="Viollet A."/>
            <person name="Wang B.B."/>
            <person name="Wang K."/>
            <person name="Wang M."/>
            <person name="Wang X."/>
            <person name="Warfsmann J."/>
            <person name="Weissenbach J."/>
            <person name="White D.D."/>
            <person name="White J.D."/>
            <person name="Wiley G.B."/>
            <person name="Wincker P."/>
            <person name="Xing Y."/>
            <person name="Yang L."/>
            <person name="Yao Z."/>
            <person name="Ying F."/>
            <person name="Zhai J."/>
            <person name="Zhou L."/>
            <person name="Zuber A."/>
            <person name="Denarie J."/>
            <person name="Dixon R.A."/>
            <person name="May G.D."/>
            <person name="Schwartz D.C."/>
            <person name="Rogers J."/>
            <person name="Quetier F."/>
            <person name="Town C.D."/>
            <person name="Roe B.A."/>
        </authorList>
    </citation>
    <scope>NUCLEOTIDE SEQUENCE [LARGE SCALE GENOMIC DNA]</scope>
    <source>
        <strain evidence="2">A17</strain>
        <strain evidence="3 4">cv. Jemalong A17</strain>
    </source>
</reference>
<dbReference type="AlphaFoldDB" id="G7JFY0"/>
<protein>
    <submittedName>
        <fullName evidence="2 3">Uncharacterized protein</fullName>
    </submittedName>
</protein>
<dbReference type="PaxDb" id="3880-AES87401"/>
<reference evidence="3" key="3">
    <citation type="submission" date="2015-04" db="UniProtKB">
        <authorList>
            <consortium name="EnsemblPlants"/>
        </authorList>
    </citation>
    <scope>IDENTIFICATION</scope>
    <source>
        <strain evidence="3">cv. Jemalong A17</strain>
    </source>
</reference>
<dbReference type="EnsemblPlants" id="AES87401">
    <property type="protein sequence ID" value="AES87401"/>
    <property type="gene ID" value="MTR_4g026570"/>
</dbReference>
<evidence type="ECO:0000256" key="1">
    <source>
        <dbReference type="SAM" id="Coils"/>
    </source>
</evidence>
<keyword evidence="4" id="KW-1185">Reference proteome</keyword>
<feature type="coiled-coil region" evidence="1">
    <location>
        <begin position="59"/>
        <end position="86"/>
    </location>
</feature>
<proteinExistence type="predicted"/>
<evidence type="ECO:0000313" key="4">
    <source>
        <dbReference type="Proteomes" id="UP000002051"/>
    </source>
</evidence>
<reference evidence="2 4" key="2">
    <citation type="journal article" date="2014" name="BMC Genomics">
        <title>An improved genome release (version Mt4.0) for the model legume Medicago truncatula.</title>
        <authorList>
            <person name="Tang H."/>
            <person name="Krishnakumar V."/>
            <person name="Bidwell S."/>
            <person name="Rosen B."/>
            <person name="Chan A."/>
            <person name="Zhou S."/>
            <person name="Gentzbittel L."/>
            <person name="Childs K.L."/>
            <person name="Yandell M."/>
            <person name="Gundlach H."/>
            <person name="Mayer K.F."/>
            <person name="Schwartz D.C."/>
            <person name="Town C.D."/>
        </authorList>
    </citation>
    <scope>GENOME REANNOTATION</scope>
    <source>
        <strain evidence="3 4">cv. Jemalong A17</strain>
    </source>
</reference>
<evidence type="ECO:0000313" key="3">
    <source>
        <dbReference type="EnsemblPlants" id="AES87401"/>
    </source>
</evidence>